<evidence type="ECO:0000313" key="2">
    <source>
        <dbReference type="EMBL" id="CAH7673397.1"/>
    </source>
</evidence>
<comment type="caution">
    <text evidence="2">The sequence shown here is derived from an EMBL/GenBank/DDBJ whole genome shotgun (WGS) entry which is preliminary data.</text>
</comment>
<accession>A0AAV0AYU7</accession>
<evidence type="ECO:0000256" key="1">
    <source>
        <dbReference type="SAM" id="MobiDB-lite"/>
    </source>
</evidence>
<feature type="region of interest" description="Disordered" evidence="1">
    <location>
        <begin position="1"/>
        <end position="24"/>
    </location>
</feature>
<dbReference type="AlphaFoldDB" id="A0AAV0AYU7"/>
<dbReference type="Proteomes" id="UP001153365">
    <property type="component" value="Unassembled WGS sequence"/>
</dbReference>
<sequence>MEFDRASGPYPKNKVLNDPASSNWSWGVLPLYGRPLRHNISPSRKKILD</sequence>
<protein>
    <submittedName>
        <fullName evidence="2">Uncharacterized protein</fullName>
    </submittedName>
</protein>
<organism evidence="2 3">
    <name type="scientific">Phakopsora pachyrhizi</name>
    <name type="common">Asian soybean rust disease fungus</name>
    <dbReference type="NCBI Taxonomy" id="170000"/>
    <lineage>
        <taxon>Eukaryota</taxon>
        <taxon>Fungi</taxon>
        <taxon>Dikarya</taxon>
        <taxon>Basidiomycota</taxon>
        <taxon>Pucciniomycotina</taxon>
        <taxon>Pucciniomycetes</taxon>
        <taxon>Pucciniales</taxon>
        <taxon>Phakopsoraceae</taxon>
        <taxon>Phakopsora</taxon>
    </lineage>
</organism>
<evidence type="ECO:0000313" key="3">
    <source>
        <dbReference type="Proteomes" id="UP001153365"/>
    </source>
</evidence>
<reference evidence="2" key="1">
    <citation type="submission" date="2022-06" db="EMBL/GenBank/DDBJ databases">
        <authorList>
            <consortium name="SYNGENTA / RWTH Aachen University"/>
        </authorList>
    </citation>
    <scope>NUCLEOTIDE SEQUENCE</scope>
</reference>
<dbReference type="EMBL" id="CALTRL010001677">
    <property type="protein sequence ID" value="CAH7673397.1"/>
    <property type="molecule type" value="Genomic_DNA"/>
</dbReference>
<name>A0AAV0AYU7_PHAPC</name>
<gene>
    <name evidence="2" type="ORF">PPACK8108_LOCUS8247</name>
</gene>
<proteinExistence type="predicted"/>
<keyword evidence="3" id="KW-1185">Reference proteome</keyword>